<proteinExistence type="predicted"/>
<protein>
    <recommendedName>
        <fullName evidence="3">YkgJ family cysteine cluster protein</fullName>
    </recommendedName>
</protein>
<reference evidence="1 2" key="1">
    <citation type="submission" date="2020-06" db="EMBL/GenBank/DDBJ databases">
        <title>Interaction of electrochemicaly active bacteria, Geobacter bremensis R4 on different carbon anode.</title>
        <authorList>
            <person name="Meng L."/>
            <person name="Yoshida N."/>
        </authorList>
    </citation>
    <scope>NUCLEOTIDE SEQUENCE [LARGE SCALE GENOMIC DNA]</scope>
    <source>
        <strain evidence="1 2">R4</strain>
    </source>
</reference>
<dbReference type="Proteomes" id="UP000515472">
    <property type="component" value="Chromosome"/>
</dbReference>
<organism evidence="1 2">
    <name type="scientific">Citrifermentans bremense</name>
    <dbReference type="NCBI Taxonomy" id="60035"/>
    <lineage>
        <taxon>Bacteria</taxon>
        <taxon>Pseudomonadati</taxon>
        <taxon>Thermodesulfobacteriota</taxon>
        <taxon>Desulfuromonadia</taxon>
        <taxon>Geobacterales</taxon>
        <taxon>Geobacteraceae</taxon>
        <taxon>Citrifermentans</taxon>
    </lineage>
</organism>
<dbReference type="InterPro" id="IPR005358">
    <property type="entry name" value="Puta_zinc/iron-chelating_dom"/>
</dbReference>
<evidence type="ECO:0000313" key="1">
    <source>
        <dbReference type="EMBL" id="BCO11403.1"/>
    </source>
</evidence>
<sequence>MEGEPGFPFLFSFSFVSSAYLRDLCGNAFGFKGFMEEVLAKWRILLDKIDAWFARSMELYPESIACRSGCSACCRSTFDITLLDAYYLKLGFDQLPEATRERVLAKCRERLDLMRETWPEFDHPYLLNYRDEEEWDALMPDEDETPCVLLGEDGRCLVYHYRPMTCRLHGIPLIDTGGEVMHDEWCTMNFTDADPLQIDGLKAPFDAMLREEVALFREFTAALLGKRMNELDTFIPTALLIDFENCDTFKDWIK</sequence>
<evidence type="ECO:0000313" key="2">
    <source>
        <dbReference type="Proteomes" id="UP000515472"/>
    </source>
</evidence>
<gene>
    <name evidence="1" type="ORF">GEOBRER4_n2263</name>
</gene>
<dbReference type="EMBL" id="AP023213">
    <property type="protein sequence ID" value="BCO11403.1"/>
    <property type="molecule type" value="Genomic_DNA"/>
</dbReference>
<evidence type="ECO:0008006" key="3">
    <source>
        <dbReference type="Google" id="ProtNLM"/>
    </source>
</evidence>
<keyword evidence="2" id="KW-1185">Reference proteome</keyword>
<dbReference type="Pfam" id="PF03692">
    <property type="entry name" value="CxxCxxCC"/>
    <property type="match status" value="1"/>
</dbReference>
<accession>A0A7R7FSA0</accession>
<name>A0A7R7FSA0_9BACT</name>
<dbReference type="AlphaFoldDB" id="A0A7R7FSA0"/>